<feature type="domain" description="WRC" evidence="8">
    <location>
        <begin position="152"/>
        <end position="196"/>
    </location>
</feature>
<dbReference type="KEGG" id="soe:110798125"/>
<keyword evidence="9" id="KW-1185">Reference proteome</keyword>
<evidence type="ECO:0000256" key="4">
    <source>
        <dbReference type="PROSITE-ProRule" id="PRU01002"/>
    </source>
</evidence>
<dbReference type="OrthoDB" id="1103109at2759"/>
<feature type="compositionally biased region" description="Polar residues" evidence="6">
    <location>
        <begin position="1"/>
        <end position="19"/>
    </location>
</feature>
<dbReference type="PANTHER" id="PTHR31602">
    <property type="entry name" value="GROWTH-REGULATING FACTOR 5"/>
    <property type="match status" value="1"/>
</dbReference>
<evidence type="ECO:0000256" key="5">
    <source>
        <dbReference type="RuleBase" id="RU367127"/>
    </source>
</evidence>
<dbReference type="GO" id="GO:0005524">
    <property type="term" value="F:ATP binding"/>
    <property type="evidence" value="ECO:0007669"/>
    <property type="project" value="UniProtKB-UniRule"/>
</dbReference>
<proteinExistence type="inferred from homology"/>
<feature type="region of interest" description="Disordered" evidence="6">
    <location>
        <begin position="243"/>
        <end position="306"/>
    </location>
</feature>
<comment type="subcellular location">
    <subcellularLocation>
        <location evidence="1 4 5">Nucleus</location>
    </subcellularLocation>
</comment>
<dbReference type="RefSeq" id="XP_021858967.1">
    <property type="nucleotide sequence ID" value="XM_022003275.2"/>
</dbReference>
<dbReference type="GeneID" id="110798125"/>
<comment type="function">
    <text evidence="5">Transcription activator.</text>
</comment>
<dbReference type="Pfam" id="PF08880">
    <property type="entry name" value="QLQ"/>
    <property type="match status" value="1"/>
</dbReference>
<protein>
    <recommendedName>
        <fullName evidence="5">Growth-regulating factor</fullName>
    </recommendedName>
</protein>
<evidence type="ECO:0000256" key="6">
    <source>
        <dbReference type="SAM" id="MobiDB-lite"/>
    </source>
</evidence>
<feature type="region of interest" description="Disordered" evidence="6">
    <location>
        <begin position="319"/>
        <end position="338"/>
    </location>
</feature>
<feature type="short sequence motif" description="Bipartite nuclear localization signal" evidence="4">
    <location>
        <begin position="185"/>
        <end position="192"/>
    </location>
</feature>
<dbReference type="Proteomes" id="UP000813463">
    <property type="component" value="Chromosome 2"/>
</dbReference>
<reference evidence="9" key="1">
    <citation type="journal article" date="2021" name="Nat. Commun.">
        <title>Genomic analyses provide insights into spinach domestication and the genetic basis of agronomic traits.</title>
        <authorList>
            <person name="Cai X."/>
            <person name="Sun X."/>
            <person name="Xu C."/>
            <person name="Sun H."/>
            <person name="Wang X."/>
            <person name="Ge C."/>
            <person name="Zhang Z."/>
            <person name="Wang Q."/>
            <person name="Fei Z."/>
            <person name="Jiao C."/>
            <person name="Wang Q."/>
        </authorList>
    </citation>
    <scope>NUCLEOTIDE SEQUENCE [LARGE SCALE GENOMIC DNA]</scope>
    <source>
        <strain evidence="9">cv. Varoflay</strain>
    </source>
</reference>
<dbReference type="GO" id="GO:0099402">
    <property type="term" value="P:plant organ development"/>
    <property type="evidence" value="ECO:0007669"/>
    <property type="project" value="UniProtKB-ARBA"/>
</dbReference>
<dbReference type="SMART" id="SM00951">
    <property type="entry name" value="QLQ"/>
    <property type="match status" value="1"/>
</dbReference>
<comment type="similarity">
    <text evidence="2 5">Belongs to the GRF family.</text>
</comment>
<dbReference type="PROSITE" id="PS51666">
    <property type="entry name" value="QLQ"/>
    <property type="match status" value="1"/>
</dbReference>
<feature type="region of interest" description="Disordered" evidence="6">
    <location>
        <begin position="458"/>
        <end position="493"/>
    </location>
</feature>
<keyword evidence="5" id="KW-0804">Transcription</keyword>
<organism evidence="9 10">
    <name type="scientific">Spinacia oleracea</name>
    <name type="common">Spinach</name>
    <dbReference type="NCBI Taxonomy" id="3562"/>
    <lineage>
        <taxon>Eukaryota</taxon>
        <taxon>Viridiplantae</taxon>
        <taxon>Streptophyta</taxon>
        <taxon>Embryophyta</taxon>
        <taxon>Tracheophyta</taxon>
        <taxon>Spermatophyta</taxon>
        <taxon>Magnoliopsida</taxon>
        <taxon>eudicotyledons</taxon>
        <taxon>Gunneridae</taxon>
        <taxon>Pentapetalae</taxon>
        <taxon>Caryophyllales</taxon>
        <taxon>Chenopodiaceae</taxon>
        <taxon>Chenopodioideae</taxon>
        <taxon>Anserineae</taxon>
        <taxon>Spinacia</taxon>
    </lineage>
</organism>
<dbReference type="InterPro" id="IPR031137">
    <property type="entry name" value="GRF"/>
</dbReference>
<feature type="domain" description="WRC" evidence="8">
    <location>
        <begin position="377"/>
        <end position="422"/>
    </location>
</feature>
<feature type="compositionally biased region" description="Low complexity" evidence="6">
    <location>
        <begin position="469"/>
        <end position="484"/>
    </location>
</feature>
<comment type="domain">
    <text evidence="5">The QLQ domain and WRC domain may be involved in protein-protein interaction and DNA-binding, respectively.</text>
</comment>
<dbReference type="InterPro" id="IPR014978">
    <property type="entry name" value="Gln-Leu-Gln_QLQ"/>
</dbReference>
<evidence type="ECO:0000313" key="9">
    <source>
        <dbReference type="Proteomes" id="UP000813463"/>
    </source>
</evidence>
<feature type="region of interest" description="Disordered" evidence="6">
    <location>
        <begin position="409"/>
        <end position="443"/>
    </location>
</feature>
<reference evidence="10" key="2">
    <citation type="submission" date="2025-08" db="UniProtKB">
        <authorList>
            <consortium name="RefSeq"/>
        </authorList>
    </citation>
    <scope>IDENTIFICATION</scope>
    <source>
        <tissue evidence="10">Leaf</tissue>
    </source>
</reference>
<feature type="short sequence motif" description="Bipartite nuclear localization signal" evidence="4">
    <location>
        <begin position="157"/>
        <end position="167"/>
    </location>
</feature>
<feature type="domain" description="QLQ" evidence="7">
    <location>
        <begin position="91"/>
        <end position="126"/>
    </location>
</feature>
<evidence type="ECO:0000256" key="3">
    <source>
        <dbReference type="ARBA" id="ARBA00023242"/>
    </source>
</evidence>
<comment type="caution">
    <text evidence="4">Lacks conserved residue(s) required for the propagation of feature annotation.</text>
</comment>
<sequence>MKPQITLFSTCSGSDQKSNVGVEDRWRKKTEEQGIKTEEEESQPLISLGLGIGGSNIKCREKDRIVMVKKEEDDDDQAVESKRCSKYSVVRFTEEQGEELKRQLLIFKYMVWGLPVPFQLLLPIWTSLKPSSFPPLLLAIFRGGSEHREMSDPEPGRCRRTDGKKWRCHQSVIPNQKYCEKHMHRGRKRSRKLVEASPYSRTPNLINSNAIRAIKPKFPENVCLKGPTNFVVEAPCLTSYPAKSNNNPSNGKFPENLHQNRPTGVVMRAPGLNNFTAKSNEKDKRNNSSSNDTSPEFAENLYQNGPTMVMMRTPGLTTCTTKSNENNKPNNEAKSDNVANERIALLNRASGLDFSPKSVLQSGMGTICPRVESCENSESDSRCKRTDGKRWRCKKQVVPHRKYCEQHDNRGRFRPKKQSLGSVASREAEGANGSTFSAETEQEKIGLGLDTNLKISLPTSLDDPRSIINDSVSQNCASSSSSEATETDENTDVSDIIVVSC</sequence>
<evidence type="ECO:0000259" key="8">
    <source>
        <dbReference type="PROSITE" id="PS51667"/>
    </source>
</evidence>
<dbReference type="PANTHER" id="PTHR31602:SF81">
    <property type="entry name" value="GROWTH-REGULATING FACTOR 9"/>
    <property type="match status" value="1"/>
</dbReference>
<evidence type="ECO:0000256" key="1">
    <source>
        <dbReference type="ARBA" id="ARBA00004123"/>
    </source>
</evidence>
<keyword evidence="3 4" id="KW-0539">Nucleus</keyword>
<dbReference type="AlphaFoldDB" id="A0A9R0J0F6"/>
<dbReference type="GO" id="GO:0005634">
    <property type="term" value="C:nucleus"/>
    <property type="evidence" value="ECO:0007669"/>
    <property type="project" value="UniProtKB-SubCell"/>
</dbReference>
<feature type="compositionally biased region" description="Polar residues" evidence="6">
    <location>
        <begin position="319"/>
        <end position="332"/>
    </location>
</feature>
<dbReference type="PROSITE" id="PS51667">
    <property type="entry name" value="WRC"/>
    <property type="match status" value="2"/>
</dbReference>
<evidence type="ECO:0000256" key="2">
    <source>
        <dbReference type="ARBA" id="ARBA00008122"/>
    </source>
</evidence>
<accession>A0A9R0J0F6</accession>
<gene>
    <name evidence="10" type="primary">LOC110798125</name>
</gene>
<name>A0A9R0J0F6_SPIOL</name>
<dbReference type="Pfam" id="PF08879">
    <property type="entry name" value="WRC"/>
    <property type="match status" value="2"/>
</dbReference>
<feature type="region of interest" description="Disordered" evidence="6">
    <location>
        <begin position="1"/>
        <end position="41"/>
    </location>
</feature>
<dbReference type="InterPro" id="IPR014977">
    <property type="entry name" value="WRC_dom"/>
</dbReference>
<evidence type="ECO:0000259" key="7">
    <source>
        <dbReference type="PROSITE" id="PS51666"/>
    </source>
</evidence>
<evidence type="ECO:0000313" key="10">
    <source>
        <dbReference type="RefSeq" id="XP_021858967.1"/>
    </source>
</evidence>
<dbReference type="GO" id="GO:0006351">
    <property type="term" value="P:DNA-templated transcription"/>
    <property type="evidence" value="ECO:0007669"/>
    <property type="project" value="UniProtKB-UniRule"/>
</dbReference>
<feature type="compositionally biased region" description="Basic and acidic residues" evidence="6">
    <location>
        <begin position="22"/>
        <end position="37"/>
    </location>
</feature>
<keyword evidence="5" id="KW-0805">Transcription regulation</keyword>
<keyword evidence="5" id="KW-0010">Activator</keyword>
<dbReference type="GO" id="GO:0006355">
    <property type="term" value="P:regulation of DNA-templated transcription"/>
    <property type="evidence" value="ECO:0007669"/>
    <property type="project" value="InterPro"/>
</dbReference>